<dbReference type="Pfam" id="PF01471">
    <property type="entry name" value="PG_binding_1"/>
    <property type="match status" value="1"/>
</dbReference>
<proteinExistence type="predicted"/>
<dbReference type="GO" id="GO:0030041">
    <property type="term" value="P:actin filament polymerization"/>
    <property type="evidence" value="ECO:0007669"/>
    <property type="project" value="TreeGrafter"/>
</dbReference>
<dbReference type="Gene3D" id="1.10.101.10">
    <property type="entry name" value="PGBD-like superfamily/PGBD"/>
    <property type="match status" value="1"/>
</dbReference>
<feature type="transmembrane region" description="Helical" evidence="1">
    <location>
        <begin position="492"/>
        <end position="514"/>
    </location>
</feature>
<dbReference type="AlphaFoldDB" id="A0A075GMC7"/>
<keyword evidence="1" id="KW-0812">Transmembrane</keyword>
<dbReference type="EMBL" id="KF900703">
    <property type="protein sequence ID" value="AIF04265.1"/>
    <property type="molecule type" value="Genomic_DNA"/>
</dbReference>
<dbReference type="InterPro" id="IPR036365">
    <property type="entry name" value="PGBD-like_sf"/>
</dbReference>
<dbReference type="CDD" id="cd00257">
    <property type="entry name" value="beta-trefoil_FSCN-like"/>
    <property type="match status" value="1"/>
</dbReference>
<feature type="domain" description="Peptidoglycan binding-like" evidence="2">
    <location>
        <begin position="588"/>
        <end position="643"/>
    </location>
</feature>
<evidence type="ECO:0000259" key="2">
    <source>
        <dbReference type="Pfam" id="PF01471"/>
    </source>
</evidence>
<dbReference type="InterPro" id="IPR008999">
    <property type="entry name" value="Actin-crosslinking"/>
</dbReference>
<reference evidence="3" key="1">
    <citation type="journal article" date="2014" name="Genome Biol. Evol.">
        <title>Pangenome evidence for extensive interdomain horizontal transfer affecting lineage core and shell genes in uncultured planktonic thaumarchaeota and euryarchaeota.</title>
        <authorList>
            <person name="Deschamps P."/>
            <person name="Zivanovic Y."/>
            <person name="Moreira D."/>
            <person name="Rodriguez-Valera F."/>
            <person name="Lopez-Garcia P."/>
        </authorList>
    </citation>
    <scope>NUCLEOTIDE SEQUENCE</scope>
</reference>
<feature type="transmembrane region" description="Helical" evidence="1">
    <location>
        <begin position="403"/>
        <end position="425"/>
    </location>
</feature>
<dbReference type="SUPFAM" id="SSF50405">
    <property type="entry name" value="Actin-crosslinking proteins"/>
    <property type="match status" value="1"/>
</dbReference>
<dbReference type="PANTHER" id="PTHR33351">
    <property type="entry name" value="HISACTOPHILIN-1-RELATED"/>
    <property type="match status" value="1"/>
</dbReference>
<keyword evidence="1" id="KW-1133">Transmembrane helix</keyword>
<dbReference type="GO" id="GO:0015629">
    <property type="term" value="C:actin cytoskeleton"/>
    <property type="evidence" value="ECO:0007669"/>
    <property type="project" value="TreeGrafter"/>
</dbReference>
<organism evidence="3">
    <name type="scientific">uncultured marine group II/III euryarchaeote KM3_172_F11</name>
    <dbReference type="NCBI Taxonomy" id="1457929"/>
    <lineage>
        <taxon>Archaea</taxon>
        <taxon>Methanobacteriati</taxon>
        <taxon>Methanobacteriota</taxon>
        <taxon>environmental samples</taxon>
    </lineage>
</organism>
<accession>A0A075GMC7</accession>
<dbReference type="Gene3D" id="2.80.10.50">
    <property type="match status" value="2"/>
</dbReference>
<keyword evidence="1" id="KW-0472">Membrane</keyword>
<dbReference type="GO" id="GO:0051015">
    <property type="term" value="F:actin filament binding"/>
    <property type="evidence" value="ECO:0007669"/>
    <property type="project" value="TreeGrafter"/>
</dbReference>
<feature type="transmembrane region" description="Helical" evidence="1">
    <location>
        <begin position="534"/>
        <end position="558"/>
    </location>
</feature>
<evidence type="ECO:0000256" key="1">
    <source>
        <dbReference type="SAM" id="Phobius"/>
    </source>
</evidence>
<feature type="transmembrane region" description="Helical" evidence="1">
    <location>
        <begin position="459"/>
        <end position="480"/>
    </location>
</feature>
<evidence type="ECO:0000313" key="3">
    <source>
        <dbReference type="EMBL" id="AIF04265.1"/>
    </source>
</evidence>
<dbReference type="InterPro" id="IPR036366">
    <property type="entry name" value="PGBDSf"/>
</dbReference>
<dbReference type="InterPro" id="IPR002477">
    <property type="entry name" value="Peptidoglycan-bd-like"/>
</dbReference>
<name>A0A075GMC7_9EURY</name>
<dbReference type="SUPFAM" id="SSF47090">
    <property type="entry name" value="PGBD-like"/>
    <property type="match status" value="1"/>
</dbReference>
<dbReference type="PANTHER" id="PTHR33351:SF1">
    <property type="entry name" value="IG-LIKE DOMAIN-CONTAINING PROTEIN-RELATED"/>
    <property type="match status" value="1"/>
</dbReference>
<dbReference type="InterPro" id="IPR052883">
    <property type="entry name" value="Hisactophilin"/>
</dbReference>
<sequence length="717" mass="80974">MHGTVSLRSVHGKFLSAQPDGRAEWNRDEAHDWEHFHVERRHNGKITLKGVHGMYLSAQPDGSVQINRREAPPGGWEEFTVEDRGNNVVCLKSCHGKYLSAQQDGTAQWNRDHAPRGGWEDIQFVQQGATGQQQPATTTASMPSYVIVAQAGSSEVNGNYEFVPGKHENRHWDTIAGHYQHTQNPEIFIAFQDCGNAHQRPEWNKWMIISKRGVLYAAHTGGKIGIPPREGGWETVDSWGNPGAPGGKHPAPTLYHPAEVTTKIQERAPVRWQESIEILEAVPGKPVRFKINNPPSSNDAWVGIYPAGAPDQDHGEQNKRWEWLRDLDVNNASLPEQSEGNWSIRVFSDGGYRLHERKDFAVEPKREAFSLPTESSSPTYIGKPWHKLSKEEKESYPVSEGSLSLPSALSVVLGVPWFLFAFFVWQLPFLNTIWLGKCAYCPEAEFQNGEIWWGLLTPIANFGAVMPFLLGFLFLWWSIFPTPEWRRNEMAGWLFALPFATFWFMLALISFDLLTWVEGSLGISDNYDMGSRELYWTFSWIAIPAVGSVALLPTYYCLKAIFLGIHNSPPPPFQGELGSRILHEGNKGKDVSRLQELLNKMSNSNLTVDGHFGSQTKAALMNFERKNNLETDGVLDPLALALLDKSEPNTREELVELIDLIISVIDPKDKGESRDTAESIFENLMRSMPFNMKSSARQIWKEKFGVSPTLEVLQWWK</sequence>
<protein>
    <submittedName>
        <fullName evidence="3">Fascin domain-containing protein</fullName>
    </submittedName>
</protein>